<dbReference type="InParanoid" id="A0A2P5F3B2"/>
<dbReference type="Proteomes" id="UP000237000">
    <property type="component" value="Unassembled WGS sequence"/>
</dbReference>
<evidence type="ECO:0000313" key="1">
    <source>
        <dbReference type="EMBL" id="PON92287.1"/>
    </source>
</evidence>
<evidence type="ECO:0000313" key="2">
    <source>
        <dbReference type="Proteomes" id="UP000237000"/>
    </source>
</evidence>
<sequence length="100" mass="11341">MDKKILEKDHKKTECFFKFHHLNSETNNNEKSSKKFVSIRARKNKSSGMVMTTLKRPETYPPEKSTLYLSTPAGAPYCRTGCTRACHHCPSSPPPPRTTA</sequence>
<dbReference type="AlphaFoldDB" id="A0A2P5F3B2"/>
<organism evidence="1 2">
    <name type="scientific">Trema orientale</name>
    <name type="common">Charcoal tree</name>
    <name type="synonym">Celtis orientalis</name>
    <dbReference type="NCBI Taxonomy" id="63057"/>
    <lineage>
        <taxon>Eukaryota</taxon>
        <taxon>Viridiplantae</taxon>
        <taxon>Streptophyta</taxon>
        <taxon>Embryophyta</taxon>
        <taxon>Tracheophyta</taxon>
        <taxon>Spermatophyta</taxon>
        <taxon>Magnoliopsida</taxon>
        <taxon>eudicotyledons</taxon>
        <taxon>Gunneridae</taxon>
        <taxon>Pentapetalae</taxon>
        <taxon>rosids</taxon>
        <taxon>fabids</taxon>
        <taxon>Rosales</taxon>
        <taxon>Cannabaceae</taxon>
        <taxon>Trema</taxon>
    </lineage>
</organism>
<comment type="caution">
    <text evidence="1">The sequence shown here is derived from an EMBL/GenBank/DDBJ whole genome shotgun (WGS) entry which is preliminary data.</text>
</comment>
<protein>
    <submittedName>
        <fullName evidence="1">Uncharacterized protein</fullName>
    </submittedName>
</protein>
<name>A0A2P5F3B2_TREOI</name>
<accession>A0A2P5F3B2</accession>
<gene>
    <name evidence="1" type="ORF">TorRG33x02_119160</name>
</gene>
<reference evidence="2" key="1">
    <citation type="submission" date="2016-06" db="EMBL/GenBank/DDBJ databases">
        <title>Parallel loss of symbiosis genes in relatives of nitrogen-fixing non-legume Parasponia.</title>
        <authorList>
            <person name="Van Velzen R."/>
            <person name="Holmer R."/>
            <person name="Bu F."/>
            <person name="Rutten L."/>
            <person name="Van Zeijl A."/>
            <person name="Liu W."/>
            <person name="Santuari L."/>
            <person name="Cao Q."/>
            <person name="Sharma T."/>
            <person name="Shen D."/>
            <person name="Roswanjaya Y."/>
            <person name="Wardhani T."/>
            <person name="Kalhor M.S."/>
            <person name="Jansen J."/>
            <person name="Van den Hoogen J."/>
            <person name="Gungor B."/>
            <person name="Hartog M."/>
            <person name="Hontelez J."/>
            <person name="Verver J."/>
            <person name="Yang W.-C."/>
            <person name="Schijlen E."/>
            <person name="Repin R."/>
            <person name="Schilthuizen M."/>
            <person name="Schranz E."/>
            <person name="Heidstra R."/>
            <person name="Miyata K."/>
            <person name="Fedorova E."/>
            <person name="Kohlen W."/>
            <person name="Bisseling T."/>
            <person name="Smit S."/>
            <person name="Geurts R."/>
        </authorList>
    </citation>
    <scope>NUCLEOTIDE SEQUENCE [LARGE SCALE GENOMIC DNA]</scope>
    <source>
        <strain evidence="2">cv. RG33-2</strain>
    </source>
</reference>
<keyword evidence="2" id="KW-1185">Reference proteome</keyword>
<dbReference type="EMBL" id="JXTC01000067">
    <property type="protein sequence ID" value="PON92287.1"/>
    <property type="molecule type" value="Genomic_DNA"/>
</dbReference>
<proteinExistence type="predicted"/>
<dbReference type="OrthoDB" id="787149at2759"/>